<evidence type="ECO:0000313" key="3">
    <source>
        <dbReference type="Proteomes" id="UP000176493"/>
    </source>
</evidence>
<keyword evidence="1" id="KW-1133">Transmembrane helix</keyword>
<reference evidence="2 3" key="1">
    <citation type="journal article" date="2016" name="Nat. Commun.">
        <title>Thousands of microbial genomes shed light on interconnected biogeochemical processes in an aquifer system.</title>
        <authorList>
            <person name="Anantharaman K."/>
            <person name="Brown C.T."/>
            <person name="Hug L.A."/>
            <person name="Sharon I."/>
            <person name="Castelle C.J."/>
            <person name="Probst A.J."/>
            <person name="Thomas B.C."/>
            <person name="Singh A."/>
            <person name="Wilkins M.J."/>
            <person name="Karaoz U."/>
            <person name="Brodie E.L."/>
            <person name="Williams K.H."/>
            <person name="Hubbard S.S."/>
            <person name="Banfield J.F."/>
        </authorList>
    </citation>
    <scope>NUCLEOTIDE SEQUENCE [LARGE SCALE GENOMIC DNA]</scope>
</reference>
<organism evidence="2 3">
    <name type="scientific">Candidatus Taylorbacteria bacterium RIFCSPHIGHO2_02_49_25</name>
    <dbReference type="NCBI Taxonomy" id="1802305"/>
    <lineage>
        <taxon>Bacteria</taxon>
        <taxon>Candidatus Tayloriibacteriota</taxon>
    </lineage>
</organism>
<dbReference type="AlphaFoldDB" id="A0A1G2MGW8"/>
<keyword evidence="1" id="KW-0812">Transmembrane</keyword>
<sequence length="428" mass="47799">MVKNIFQDVVTRERKSIRHVPIPRKERESNEQSEDILYEREEFQIEESGSFSWRRILLWGIAGLFFILLIIALLTSFTGATVTVSAKAQTVSVQQEFIASRDDGTKLRFVPLPIDETTETVIPAEIERKVEERATGTIIIYNNFSDKPQRLIKNTRFETKDGFIYRVGNSIIVPGRMRKNGQLVPGSVEAAVVADSPGSEYNISLTDFTIPGFKSDPARFSAFYARSKTSMSGGFDGVVKVPSEETLRLTRASLREIAVRSIREQKLAASPPGYVLFDGAIAISHVSLPPEPKDGNRSLVKERTTGAVFVFKEEDIAREIAKVAIPNFNGTPVDIPNLKGLIFLLKEPQGGAAAEAQTIRFSLQGEARVVWLFNAYKLREALLGKNRDELASVLLNFPSIERAEAVIRPFWSRAFPKNPKKISIREAP</sequence>
<comment type="caution">
    <text evidence="2">The sequence shown here is derived from an EMBL/GenBank/DDBJ whole genome shotgun (WGS) entry which is preliminary data.</text>
</comment>
<dbReference type="Proteomes" id="UP000176493">
    <property type="component" value="Unassembled WGS sequence"/>
</dbReference>
<evidence type="ECO:0000256" key="1">
    <source>
        <dbReference type="SAM" id="Phobius"/>
    </source>
</evidence>
<proteinExistence type="predicted"/>
<dbReference type="EMBL" id="MHRJ01000014">
    <property type="protein sequence ID" value="OHA23175.1"/>
    <property type="molecule type" value="Genomic_DNA"/>
</dbReference>
<keyword evidence="1" id="KW-0472">Membrane</keyword>
<protein>
    <recommendedName>
        <fullName evidence="4">Baseplate protein J-like domain-containing protein</fullName>
    </recommendedName>
</protein>
<accession>A0A1G2MGW8</accession>
<evidence type="ECO:0008006" key="4">
    <source>
        <dbReference type="Google" id="ProtNLM"/>
    </source>
</evidence>
<evidence type="ECO:0000313" key="2">
    <source>
        <dbReference type="EMBL" id="OHA23175.1"/>
    </source>
</evidence>
<feature type="transmembrane region" description="Helical" evidence="1">
    <location>
        <begin position="56"/>
        <end position="77"/>
    </location>
</feature>
<gene>
    <name evidence="2" type="ORF">A2W52_04695</name>
</gene>
<name>A0A1G2MGW8_9BACT</name>